<dbReference type="PROSITE" id="PS51257">
    <property type="entry name" value="PROKAR_LIPOPROTEIN"/>
    <property type="match status" value="1"/>
</dbReference>
<keyword evidence="1" id="KW-0732">Signal</keyword>
<dbReference type="GO" id="GO:0016020">
    <property type="term" value="C:membrane"/>
    <property type="evidence" value="ECO:0007669"/>
    <property type="project" value="InterPro"/>
</dbReference>
<dbReference type="InterPro" id="IPR011448">
    <property type="entry name" value="DUF1554"/>
</dbReference>
<feature type="chain" id="PRO_5044003442" evidence="1">
    <location>
        <begin position="26"/>
        <end position="421"/>
    </location>
</feature>
<organism evidence="3 4">
    <name type="scientific">Leptospira levettii</name>
    <dbReference type="NCBI Taxonomy" id="2023178"/>
    <lineage>
        <taxon>Bacteria</taxon>
        <taxon>Pseudomonadati</taxon>
        <taxon>Spirochaetota</taxon>
        <taxon>Spirochaetia</taxon>
        <taxon>Leptospirales</taxon>
        <taxon>Leptospiraceae</taxon>
        <taxon>Leptospira</taxon>
    </lineage>
</organism>
<reference evidence="3" key="1">
    <citation type="submission" date="2022-06" db="EMBL/GenBank/DDBJ databases">
        <title>Leptospira isolates from biofilms formed at urban environments.</title>
        <authorList>
            <person name="Ribeiro P.S."/>
            <person name="Sousa T."/>
            <person name="Carvalho N."/>
            <person name="Aburjaile F."/>
            <person name="Neves F."/>
            <person name="Oliveira D."/>
            <person name="Blanco L."/>
            <person name="Lima J."/>
            <person name="Costa F."/>
            <person name="Brenig B."/>
            <person name="Soares S."/>
            <person name="Ramos R."/>
            <person name="Goes-Neto A."/>
            <person name="Matiuzzi M."/>
            <person name="Azevedo V."/>
            <person name="Ristow P."/>
        </authorList>
    </citation>
    <scope>NUCLEOTIDE SEQUENCE</scope>
    <source>
        <strain evidence="3">VSF7</strain>
    </source>
</reference>
<dbReference type="InterPro" id="IPR013783">
    <property type="entry name" value="Ig-like_fold"/>
</dbReference>
<dbReference type="SUPFAM" id="SSF49313">
    <property type="entry name" value="Cadherin-like"/>
    <property type="match status" value="1"/>
</dbReference>
<dbReference type="InterPro" id="IPR016187">
    <property type="entry name" value="CTDL_fold"/>
</dbReference>
<dbReference type="EMBL" id="JAMQQD010000002">
    <property type="protein sequence ID" value="MCW7514869.1"/>
    <property type="molecule type" value="Genomic_DNA"/>
</dbReference>
<dbReference type="RefSeq" id="WP_265355481.1">
    <property type="nucleotide sequence ID" value="NZ_JAMQPS010000001.1"/>
</dbReference>
<dbReference type="GO" id="GO:0005509">
    <property type="term" value="F:calcium ion binding"/>
    <property type="evidence" value="ECO:0007669"/>
    <property type="project" value="InterPro"/>
</dbReference>
<dbReference type="SUPFAM" id="SSF56436">
    <property type="entry name" value="C-type lectin-like"/>
    <property type="match status" value="1"/>
</dbReference>
<dbReference type="InterPro" id="IPR016186">
    <property type="entry name" value="C-type_lectin-like/link_sf"/>
</dbReference>
<dbReference type="Pfam" id="PF07588">
    <property type="entry name" value="DUF1554"/>
    <property type="match status" value="1"/>
</dbReference>
<evidence type="ECO:0000256" key="1">
    <source>
        <dbReference type="SAM" id="SignalP"/>
    </source>
</evidence>
<dbReference type="AlphaFoldDB" id="A0AAW5V7A0"/>
<proteinExistence type="predicted"/>
<accession>A0AAW5V7A0</accession>
<feature type="signal peptide" evidence="1">
    <location>
        <begin position="1"/>
        <end position="25"/>
    </location>
</feature>
<dbReference type="Proteomes" id="UP001209694">
    <property type="component" value="Unassembled WGS sequence"/>
</dbReference>
<comment type="caution">
    <text evidence="3">The sequence shown here is derived from an EMBL/GenBank/DDBJ whole genome shotgun (WGS) entry which is preliminary data.</text>
</comment>
<protein>
    <submittedName>
        <fullName evidence="3">DUF1554 domain-containing protein</fullName>
    </submittedName>
</protein>
<dbReference type="Gene3D" id="2.60.40.10">
    <property type="entry name" value="Immunoglobulins"/>
    <property type="match status" value="1"/>
</dbReference>
<sequence>MYKRMVRMISFLLALGFLSCNPVNGRDEYLLTLVNGMNPTTAVTTSFTIGTSSKINVTSASVILYFGTPQLFGFSLVSPPTANVTLAFTNSKLNAIGNLTFTPANYSTIQTITLTSNTQLMESSSLSVTATSADTNYSGVSGSITINHRNVNIVYTGSSFIFKEDDSAPTLNPVLGFPITNCSVAPALPNGLSLNTSTCVISGTPTDSQAGTTYTITATDGTNTDTENITIRITPTVYRIFITATSYDGNLQGAAANGPAGADLKCNSDANTPGTGTYKAMLTDGTNRNACSTDNCGGGAGENIDWVIQSGRIYIRANDAASLFTANASGIINAPAANMLSQSFASGTTKYFWTGFAQTNYWQEATAQTTNSCNNWTTNANTATASEGGRVGASNTTDYTAFRSGSGRSCDTFYYILCVEQ</sequence>
<dbReference type="Pfam" id="PF05345">
    <property type="entry name" value="He_PIG"/>
    <property type="match status" value="1"/>
</dbReference>
<dbReference type="InterPro" id="IPR015919">
    <property type="entry name" value="Cadherin-like_sf"/>
</dbReference>
<evidence type="ECO:0000259" key="2">
    <source>
        <dbReference type="Pfam" id="PF07588"/>
    </source>
</evidence>
<feature type="domain" description="DUF1554" evidence="2">
    <location>
        <begin position="254"/>
        <end position="396"/>
    </location>
</feature>
<name>A0AAW5V7A0_9LEPT</name>
<evidence type="ECO:0000313" key="3">
    <source>
        <dbReference type="EMBL" id="MCW7514869.1"/>
    </source>
</evidence>
<gene>
    <name evidence="3" type="ORF">ND810_06850</name>
</gene>
<evidence type="ECO:0000313" key="4">
    <source>
        <dbReference type="Proteomes" id="UP001209694"/>
    </source>
</evidence>
<dbReference type="Gene3D" id="3.10.100.10">
    <property type="entry name" value="Mannose-Binding Protein A, subunit A"/>
    <property type="match status" value="1"/>
</dbReference>